<dbReference type="InterPro" id="IPR027417">
    <property type="entry name" value="P-loop_NTPase"/>
</dbReference>
<keyword evidence="4" id="KW-0067">ATP-binding</keyword>
<dbReference type="GO" id="GO:0004386">
    <property type="term" value="F:helicase activity"/>
    <property type="evidence" value="ECO:0007669"/>
    <property type="project" value="UniProtKB-KW"/>
</dbReference>
<proteinExistence type="predicted"/>
<dbReference type="Proteomes" id="UP000441389">
    <property type="component" value="Unassembled WGS sequence"/>
</dbReference>
<dbReference type="InterPro" id="IPR001650">
    <property type="entry name" value="Helicase_C-like"/>
</dbReference>
<name>A0A6I4IZU1_9SPHN</name>
<dbReference type="AlphaFoldDB" id="A0A6I4IZU1"/>
<dbReference type="SMART" id="SM00847">
    <property type="entry name" value="HA2"/>
    <property type="match status" value="1"/>
</dbReference>
<feature type="domain" description="Helicase C-terminal" evidence="7">
    <location>
        <begin position="205"/>
        <end position="369"/>
    </location>
</feature>
<dbReference type="InterPro" id="IPR013689">
    <property type="entry name" value="RNA_helicase_ATP-dep_HrpB_C"/>
</dbReference>
<dbReference type="InterPro" id="IPR010225">
    <property type="entry name" value="HrpB"/>
</dbReference>
<dbReference type="RefSeq" id="WP_181599937.1">
    <property type="nucleotide sequence ID" value="NZ_WQMS01000006.1"/>
</dbReference>
<feature type="region of interest" description="Disordered" evidence="5">
    <location>
        <begin position="493"/>
        <end position="524"/>
    </location>
</feature>
<evidence type="ECO:0000256" key="5">
    <source>
        <dbReference type="SAM" id="MobiDB-lite"/>
    </source>
</evidence>
<evidence type="ECO:0000256" key="4">
    <source>
        <dbReference type="ARBA" id="ARBA00022840"/>
    </source>
</evidence>
<dbReference type="SMART" id="SM00487">
    <property type="entry name" value="DEXDc"/>
    <property type="match status" value="1"/>
</dbReference>
<dbReference type="PANTHER" id="PTHR43519">
    <property type="entry name" value="ATP-DEPENDENT RNA HELICASE HRPB"/>
    <property type="match status" value="1"/>
</dbReference>
<protein>
    <submittedName>
        <fullName evidence="8">ATP-dependent helicase HrpB</fullName>
    </submittedName>
</protein>
<evidence type="ECO:0000256" key="3">
    <source>
        <dbReference type="ARBA" id="ARBA00022806"/>
    </source>
</evidence>
<feature type="compositionally biased region" description="Low complexity" evidence="5">
    <location>
        <begin position="493"/>
        <end position="505"/>
    </location>
</feature>
<keyword evidence="2" id="KW-0378">Hydrolase</keyword>
<evidence type="ECO:0000313" key="8">
    <source>
        <dbReference type="EMBL" id="MVO77378.1"/>
    </source>
</evidence>
<evidence type="ECO:0000313" key="9">
    <source>
        <dbReference type="Proteomes" id="UP000441389"/>
    </source>
</evidence>
<dbReference type="PANTHER" id="PTHR43519:SF1">
    <property type="entry name" value="ATP-DEPENDENT RNA HELICASE HRPB"/>
    <property type="match status" value="1"/>
</dbReference>
<dbReference type="GO" id="GO:0016787">
    <property type="term" value="F:hydrolase activity"/>
    <property type="evidence" value="ECO:0007669"/>
    <property type="project" value="UniProtKB-KW"/>
</dbReference>
<dbReference type="EMBL" id="WQMS01000006">
    <property type="protein sequence ID" value="MVO77378.1"/>
    <property type="molecule type" value="Genomic_DNA"/>
</dbReference>
<dbReference type="InterPro" id="IPR011545">
    <property type="entry name" value="DEAD/DEAH_box_helicase_dom"/>
</dbReference>
<dbReference type="SMART" id="SM00490">
    <property type="entry name" value="HELICc"/>
    <property type="match status" value="1"/>
</dbReference>
<evidence type="ECO:0000256" key="2">
    <source>
        <dbReference type="ARBA" id="ARBA00022801"/>
    </source>
</evidence>
<feature type="domain" description="Helicase ATP-binding" evidence="6">
    <location>
        <begin position="16"/>
        <end position="179"/>
    </location>
</feature>
<gene>
    <name evidence="8" type="primary">hrpB</name>
    <name evidence="8" type="ORF">GON01_05420</name>
</gene>
<keyword evidence="3 8" id="KW-0347">Helicase</keyword>
<dbReference type="Pfam" id="PF08482">
    <property type="entry name" value="HrpB_C"/>
    <property type="match status" value="1"/>
</dbReference>
<dbReference type="PROSITE" id="PS51192">
    <property type="entry name" value="HELICASE_ATP_BIND_1"/>
    <property type="match status" value="1"/>
</dbReference>
<evidence type="ECO:0000259" key="6">
    <source>
        <dbReference type="PROSITE" id="PS51192"/>
    </source>
</evidence>
<organism evidence="8 9">
    <name type="scientific">Sphingomonas horti</name>
    <dbReference type="NCBI Taxonomy" id="2682842"/>
    <lineage>
        <taxon>Bacteria</taxon>
        <taxon>Pseudomonadati</taxon>
        <taxon>Pseudomonadota</taxon>
        <taxon>Alphaproteobacteria</taxon>
        <taxon>Sphingomonadales</taxon>
        <taxon>Sphingomonadaceae</taxon>
        <taxon>Sphingomonas</taxon>
    </lineage>
</organism>
<evidence type="ECO:0000256" key="1">
    <source>
        <dbReference type="ARBA" id="ARBA00022741"/>
    </source>
</evidence>
<keyword evidence="1" id="KW-0547">Nucleotide-binding</keyword>
<dbReference type="NCBIfam" id="TIGR01970">
    <property type="entry name" value="DEAH_box_HrpB"/>
    <property type="match status" value="1"/>
</dbReference>
<dbReference type="CDD" id="cd18791">
    <property type="entry name" value="SF2_C_RHA"/>
    <property type="match status" value="1"/>
</dbReference>
<dbReference type="Gene3D" id="1.20.120.1080">
    <property type="match status" value="1"/>
</dbReference>
<dbReference type="Gene3D" id="3.40.50.300">
    <property type="entry name" value="P-loop containing nucleotide triphosphate hydrolases"/>
    <property type="match status" value="2"/>
</dbReference>
<dbReference type="GO" id="GO:0003676">
    <property type="term" value="F:nucleic acid binding"/>
    <property type="evidence" value="ECO:0007669"/>
    <property type="project" value="InterPro"/>
</dbReference>
<dbReference type="PROSITE" id="PS00690">
    <property type="entry name" value="DEAH_ATP_HELICASE"/>
    <property type="match status" value="1"/>
</dbReference>
<accession>A0A6I4IZU1</accession>
<evidence type="ECO:0000259" key="7">
    <source>
        <dbReference type="PROSITE" id="PS51194"/>
    </source>
</evidence>
<dbReference type="InterPro" id="IPR014001">
    <property type="entry name" value="Helicase_ATP-bd"/>
</dbReference>
<dbReference type="PIRSF" id="PIRSF005496">
    <property type="entry name" value="ATP_hel_hrpB"/>
    <property type="match status" value="1"/>
</dbReference>
<dbReference type="InterPro" id="IPR007502">
    <property type="entry name" value="Helicase-assoc_dom"/>
</dbReference>
<feature type="region of interest" description="Disordered" evidence="5">
    <location>
        <begin position="817"/>
        <end position="849"/>
    </location>
</feature>
<dbReference type="Pfam" id="PF00271">
    <property type="entry name" value="Helicase_C"/>
    <property type="match status" value="1"/>
</dbReference>
<dbReference type="SUPFAM" id="SSF52540">
    <property type="entry name" value="P-loop containing nucleoside triphosphate hydrolases"/>
    <property type="match status" value="2"/>
</dbReference>
<sequence length="849" mass="89845">MNVTNLPIHAVLPDLLAALRAGSSAVVVAPPGAGKTTAIAPALLDQPWCAGEVLLLSPRRIAARAAAERMAELAGEPVGRTFGYATRMDAKRSAATRVTVLTEGIFVNRIQADPELAGVSAVLFDEVHERSLDSDFGLALALDAQAALRPDLRLVAMSATLDGTRYAELMDGAPVVESAGRSYPLDLRYLGRSPELRIEDAMASAIRGAIRNEDGGILAFLPGVAEIERTAERLGPLADSIVVHKLHGQIDPAAQRVAIAPAGPCQRKLVLATSIAETSLTLDGVRIVVDSGLARRPRYDRAAGMTRLMTERASQAAVTQRAGRAARQGAGIAYRLWEEAATAGLPRFDPPEILEADLSPLLLASAIWGVADPRDLRWLDPPPDAAIAEARARLTALCALDGEGRPTPHGRRIAELPMPPRIAHMLVEADRLGVLPLATEVAVLLSERGLGGSGADLELRLQRWRGDHGKRADAGRALAKRWGRLVSPLSAKEGQGAGVAEGEQATRPASARYRSPPTPNPSLAGRGIGAAVALAFPDRVSRRRSGDGADWISVGGRGFRLDPVSPLAGAEWLAVAEVQGAASGARILSAAPLDPAEIESLFPGPIETVRQVRFDRATGAVAATRERRLGAIRLSSGPDADADPAEIATALLEGVRSHGVALLPWPASTQVFRKRAAFAGVDLSDEALLASLDEWLPPLLAGKRRLDAIAPGELVQALETLIGWDAKRRIDQLAPSHFTSPAGSTHAIDYGAEAGPTVELRVQALFGLAEHPAVGRDRLPLVLSLTSPAGRPIQTTRDLPGFWRGSWADVAREMRGRYPKHPWPDDPASAAPTLRTKAADARRSSSPQA</sequence>
<dbReference type="Pfam" id="PF00270">
    <property type="entry name" value="DEAD"/>
    <property type="match status" value="1"/>
</dbReference>
<dbReference type="InterPro" id="IPR002464">
    <property type="entry name" value="DNA/RNA_helicase_DEAH_CS"/>
</dbReference>
<dbReference type="PROSITE" id="PS51194">
    <property type="entry name" value="HELICASE_CTER"/>
    <property type="match status" value="1"/>
</dbReference>
<keyword evidence="9" id="KW-1185">Reference proteome</keyword>
<comment type="caution">
    <text evidence="8">The sequence shown here is derived from an EMBL/GenBank/DDBJ whole genome shotgun (WGS) entry which is preliminary data.</text>
</comment>
<reference evidence="8 9" key="1">
    <citation type="submission" date="2019-12" db="EMBL/GenBank/DDBJ databases">
        <authorList>
            <person name="Huq M.A."/>
        </authorList>
    </citation>
    <scope>NUCLEOTIDE SEQUENCE [LARGE SCALE GENOMIC DNA]</scope>
    <source>
        <strain evidence="8 9">MAH-20</strain>
    </source>
</reference>
<dbReference type="GO" id="GO:0005524">
    <property type="term" value="F:ATP binding"/>
    <property type="evidence" value="ECO:0007669"/>
    <property type="project" value="UniProtKB-KW"/>
</dbReference>